<name>A0A1N7DBT6_9EURY</name>
<keyword evidence="3" id="KW-1185">Reference proteome</keyword>
<gene>
    <name evidence="2" type="ORF">SAMN05421858_3496</name>
</gene>
<dbReference type="Gene3D" id="3.40.720.10">
    <property type="entry name" value="Alkaline Phosphatase, subunit A"/>
    <property type="match status" value="1"/>
</dbReference>
<dbReference type="PANTHER" id="PTHR43751">
    <property type="entry name" value="SULFATASE"/>
    <property type="match status" value="1"/>
</dbReference>
<feature type="domain" description="Sulfatase N-terminal" evidence="1">
    <location>
        <begin position="4"/>
        <end position="344"/>
    </location>
</feature>
<dbReference type="Proteomes" id="UP000186914">
    <property type="component" value="Unassembled WGS sequence"/>
</dbReference>
<dbReference type="PANTHER" id="PTHR43751:SF3">
    <property type="entry name" value="SULFATASE N-TERMINAL DOMAIN-CONTAINING PROTEIN"/>
    <property type="match status" value="1"/>
</dbReference>
<evidence type="ECO:0000259" key="1">
    <source>
        <dbReference type="Pfam" id="PF00884"/>
    </source>
</evidence>
<dbReference type="SUPFAM" id="SSF53649">
    <property type="entry name" value="Alkaline phosphatase-like"/>
    <property type="match status" value="1"/>
</dbReference>
<dbReference type="InterPro" id="IPR017850">
    <property type="entry name" value="Alkaline_phosphatase_core_sf"/>
</dbReference>
<proteinExistence type="predicted"/>
<organism evidence="2 3">
    <name type="scientific">Haladaptatus litoreus</name>
    <dbReference type="NCBI Taxonomy" id="553468"/>
    <lineage>
        <taxon>Archaea</taxon>
        <taxon>Methanobacteriati</taxon>
        <taxon>Methanobacteriota</taxon>
        <taxon>Stenosarchaea group</taxon>
        <taxon>Halobacteria</taxon>
        <taxon>Halobacteriales</taxon>
        <taxon>Haladaptataceae</taxon>
        <taxon>Haladaptatus</taxon>
    </lineage>
</organism>
<dbReference type="Pfam" id="PF00884">
    <property type="entry name" value="Sulfatase"/>
    <property type="match status" value="1"/>
</dbReference>
<sequence length="477" mass="54542">MKRPNLLLLTIDCLRYDSCGFNGYDRPTTPNIDRLANTATIFDNAYATGPWTAESFPGILSGRLSRDTAYYEQTSWKAIPNDAPTLATWLQSHEYDTLARISNPHLSQYRNFDRGFNSFENLRINRLGEKFTADRAAGDSPSSKAKIISSIRSTMRRLKDYDIPLSHTAPVVAYRLNQLSGQWPTIAAEDVIGELIATIDSTDQPFFAWTHLMDLHAPIHPERAREGGLLSSDSTIRQFVWDANRLVNEYEPHYRDMYDSTLRYIDHQIGQLIEFLKANNKWENTVIILTSDHGEALYDRGIYGHAAGRDKFEFESDRHYMYDELLHVPLLAKSPQDDPQRLNHLFSLGWLHELIAELLGIEQVEMPLSSDRESHFNEESGEIIRSDVISGESQTIAVRNNEQKIITHRIENGAINIDAARVYAPEFDRREQHPLEEEPSPQLAEAIEQINLQKELPQLNGELSADTEELLEDLGYR</sequence>
<evidence type="ECO:0000313" key="3">
    <source>
        <dbReference type="Proteomes" id="UP000186914"/>
    </source>
</evidence>
<dbReference type="OrthoDB" id="246868at2157"/>
<evidence type="ECO:0000313" key="2">
    <source>
        <dbReference type="EMBL" id="SIR73293.1"/>
    </source>
</evidence>
<dbReference type="AlphaFoldDB" id="A0A1N7DBT6"/>
<dbReference type="RefSeq" id="WP_076431393.1">
    <property type="nucleotide sequence ID" value="NZ_FTNO01000004.1"/>
</dbReference>
<dbReference type="InterPro" id="IPR052701">
    <property type="entry name" value="GAG_Ulvan_Degrading_Sulfatases"/>
</dbReference>
<dbReference type="EMBL" id="FTNO01000004">
    <property type="protein sequence ID" value="SIR73293.1"/>
    <property type="molecule type" value="Genomic_DNA"/>
</dbReference>
<protein>
    <submittedName>
        <fullName evidence="2">Arylsulfatase A</fullName>
    </submittedName>
</protein>
<dbReference type="InterPro" id="IPR000917">
    <property type="entry name" value="Sulfatase_N"/>
</dbReference>
<accession>A0A1N7DBT6</accession>
<dbReference type="CDD" id="cd16148">
    <property type="entry name" value="sulfatase_like"/>
    <property type="match status" value="1"/>
</dbReference>
<reference evidence="3" key="1">
    <citation type="submission" date="2017-01" db="EMBL/GenBank/DDBJ databases">
        <authorList>
            <person name="Varghese N."/>
            <person name="Submissions S."/>
        </authorList>
    </citation>
    <scope>NUCLEOTIDE SEQUENCE [LARGE SCALE GENOMIC DNA]</scope>
    <source>
        <strain evidence="3">CGMCC 1.7737</strain>
    </source>
</reference>